<name>A0ABV7YAM8_9ACTN</name>
<evidence type="ECO:0000256" key="3">
    <source>
        <dbReference type="ARBA" id="ARBA00022989"/>
    </source>
</evidence>
<feature type="transmembrane region" description="Helical" evidence="6">
    <location>
        <begin position="372"/>
        <end position="390"/>
    </location>
</feature>
<dbReference type="Proteomes" id="UP001595699">
    <property type="component" value="Unassembled WGS sequence"/>
</dbReference>
<keyword evidence="4 6" id="KW-0472">Membrane</keyword>
<dbReference type="InterPro" id="IPR007016">
    <property type="entry name" value="O-antigen_ligase-rel_domated"/>
</dbReference>
<evidence type="ECO:0000256" key="4">
    <source>
        <dbReference type="ARBA" id="ARBA00023136"/>
    </source>
</evidence>
<gene>
    <name evidence="8" type="ORF">ACFOUW_10285</name>
</gene>
<feature type="transmembrane region" description="Helical" evidence="6">
    <location>
        <begin position="216"/>
        <end position="233"/>
    </location>
</feature>
<feature type="transmembrane region" description="Helical" evidence="6">
    <location>
        <begin position="35"/>
        <end position="52"/>
    </location>
</feature>
<evidence type="ECO:0000256" key="1">
    <source>
        <dbReference type="ARBA" id="ARBA00004141"/>
    </source>
</evidence>
<proteinExistence type="predicted"/>
<comment type="subcellular location">
    <subcellularLocation>
        <location evidence="1">Membrane</location>
        <topology evidence="1">Multi-pass membrane protein</topology>
    </subcellularLocation>
</comment>
<evidence type="ECO:0000259" key="7">
    <source>
        <dbReference type="Pfam" id="PF04932"/>
    </source>
</evidence>
<feature type="transmembrane region" description="Helical" evidence="6">
    <location>
        <begin position="263"/>
        <end position="282"/>
    </location>
</feature>
<feature type="transmembrane region" description="Helical" evidence="6">
    <location>
        <begin position="239"/>
        <end position="256"/>
    </location>
</feature>
<accession>A0ABV7YAM8</accession>
<feature type="domain" description="O-antigen ligase-related" evidence="7">
    <location>
        <begin position="223"/>
        <end position="322"/>
    </location>
</feature>
<reference evidence="9" key="1">
    <citation type="journal article" date="2019" name="Int. J. Syst. Evol. Microbiol.">
        <title>The Global Catalogue of Microorganisms (GCM) 10K type strain sequencing project: providing services to taxonomists for standard genome sequencing and annotation.</title>
        <authorList>
            <consortium name="The Broad Institute Genomics Platform"/>
            <consortium name="The Broad Institute Genome Sequencing Center for Infectious Disease"/>
            <person name="Wu L."/>
            <person name="Ma J."/>
        </authorList>
    </citation>
    <scope>NUCLEOTIDE SEQUENCE [LARGE SCALE GENOMIC DNA]</scope>
    <source>
        <strain evidence="9">CGMCC 4.7241</strain>
    </source>
</reference>
<feature type="transmembrane region" description="Helical" evidence="6">
    <location>
        <begin position="83"/>
        <end position="103"/>
    </location>
</feature>
<evidence type="ECO:0000313" key="9">
    <source>
        <dbReference type="Proteomes" id="UP001595699"/>
    </source>
</evidence>
<feature type="transmembrane region" description="Helical" evidence="6">
    <location>
        <begin position="12"/>
        <end position="29"/>
    </location>
</feature>
<feature type="compositionally biased region" description="Basic and acidic residues" evidence="5">
    <location>
        <begin position="418"/>
        <end position="432"/>
    </location>
</feature>
<feature type="transmembrane region" description="Helical" evidence="6">
    <location>
        <begin position="337"/>
        <end position="360"/>
    </location>
</feature>
<dbReference type="Pfam" id="PF04932">
    <property type="entry name" value="Wzy_C"/>
    <property type="match status" value="1"/>
</dbReference>
<dbReference type="PANTHER" id="PTHR37422:SF13">
    <property type="entry name" value="LIPOPOLYSACCHARIDE BIOSYNTHESIS PROTEIN PA4999-RELATED"/>
    <property type="match status" value="1"/>
</dbReference>
<evidence type="ECO:0000256" key="2">
    <source>
        <dbReference type="ARBA" id="ARBA00022692"/>
    </source>
</evidence>
<feature type="region of interest" description="Disordered" evidence="5">
    <location>
        <begin position="411"/>
        <end position="432"/>
    </location>
</feature>
<keyword evidence="3 6" id="KW-1133">Transmembrane helix</keyword>
<comment type="caution">
    <text evidence="8">The sequence shown here is derived from an EMBL/GenBank/DDBJ whole genome shotgun (WGS) entry which is preliminary data.</text>
</comment>
<keyword evidence="2 6" id="KW-0812">Transmembrane</keyword>
<feature type="transmembrane region" description="Helical" evidence="6">
    <location>
        <begin position="192"/>
        <end position="209"/>
    </location>
</feature>
<feature type="transmembrane region" description="Helical" evidence="6">
    <location>
        <begin position="115"/>
        <end position="136"/>
    </location>
</feature>
<dbReference type="RefSeq" id="WP_205117441.1">
    <property type="nucleotide sequence ID" value="NZ_JAFBCM010000001.1"/>
</dbReference>
<feature type="transmembrane region" description="Helical" evidence="6">
    <location>
        <begin position="59"/>
        <end position="77"/>
    </location>
</feature>
<evidence type="ECO:0000256" key="6">
    <source>
        <dbReference type="SAM" id="Phobius"/>
    </source>
</evidence>
<dbReference type="InterPro" id="IPR051533">
    <property type="entry name" value="WaaL-like"/>
</dbReference>
<evidence type="ECO:0000256" key="5">
    <source>
        <dbReference type="SAM" id="MobiDB-lite"/>
    </source>
</evidence>
<protein>
    <recommendedName>
        <fullName evidence="7">O-antigen ligase-related domain-containing protein</fullName>
    </recommendedName>
</protein>
<sequence length="432" mass="47406">MTAAATKQKNVLPAWPVLAFFVGYPVAWVLGLAPFWIALAAVPMLAMLIVYRDIRFPKAFLPWALFWVFLLASALMLDEPLRLVGFGFRVGNYLGATIAFVYVYNAWQRLTVRKLAFGILVFFLFVVAGGYLGVLFPTGELQTPMSRLLPGALMDNEYVRDLVIPKFAQQQTPWGSPVTFSRPSAPFPYTNGWGVNLALLLPFVLLAWTKLRTLRGKVLLAVALLAALVPATATLNRGMLLAVGAAFAYGAVRLLFKGDARAFLALVVVSVIGVGILLASGFTQQLELRQTYSNTSDGRSRIYAETFEKTLQSPVLGYGAPRPSEHVDISLGTQGHFWNVMFSHGLIALVMFEVFLILLVWGTRRLRSGATLALHLVPVTGLVAHLYYGLDGPQLVLLLVGGALGLREAHRIRQQKGPPEREPEPELAEATK</sequence>
<organism evidence="8 9">
    <name type="scientific">Tenggerimyces flavus</name>
    <dbReference type="NCBI Taxonomy" id="1708749"/>
    <lineage>
        <taxon>Bacteria</taxon>
        <taxon>Bacillati</taxon>
        <taxon>Actinomycetota</taxon>
        <taxon>Actinomycetes</taxon>
        <taxon>Propionibacteriales</taxon>
        <taxon>Nocardioidaceae</taxon>
        <taxon>Tenggerimyces</taxon>
    </lineage>
</organism>
<keyword evidence="9" id="KW-1185">Reference proteome</keyword>
<dbReference type="EMBL" id="JBHRZH010000006">
    <property type="protein sequence ID" value="MFC3761228.1"/>
    <property type="molecule type" value="Genomic_DNA"/>
</dbReference>
<dbReference type="PANTHER" id="PTHR37422">
    <property type="entry name" value="TEICHURONIC ACID BIOSYNTHESIS PROTEIN TUAE"/>
    <property type="match status" value="1"/>
</dbReference>
<evidence type="ECO:0000313" key="8">
    <source>
        <dbReference type="EMBL" id="MFC3761228.1"/>
    </source>
</evidence>